<dbReference type="SUPFAM" id="SSF53474">
    <property type="entry name" value="alpha/beta-Hydrolases"/>
    <property type="match status" value="1"/>
</dbReference>
<feature type="domain" description="Phospholipase/carboxylesterase/thioesterase" evidence="3">
    <location>
        <begin position="20"/>
        <end position="209"/>
    </location>
</feature>
<dbReference type="InterPro" id="IPR003140">
    <property type="entry name" value="PLipase/COase/thioEstase"/>
</dbReference>
<dbReference type="Pfam" id="PF02230">
    <property type="entry name" value="Abhydrolase_2"/>
    <property type="match status" value="1"/>
</dbReference>
<comment type="caution">
    <text evidence="4">The sequence shown here is derived from an EMBL/GenBank/DDBJ whole genome shotgun (WGS) entry which is preliminary data.</text>
</comment>
<proteinExistence type="inferred from homology"/>
<gene>
    <name evidence="4" type="ORF">ACFQ3W_08905</name>
</gene>
<dbReference type="Gene3D" id="3.40.50.1820">
    <property type="entry name" value="alpha/beta hydrolase"/>
    <property type="match status" value="1"/>
</dbReference>
<evidence type="ECO:0000259" key="3">
    <source>
        <dbReference type="Pfam" id="PF02230"/>
    </source>
</evidence>
<comment type="similarity">
    <text evidence="1">Belongs to the AB hydrolase superfamily. AB hydrolase 2 family.</text>
</comment>
<dbReference type="RefSeq" id="WP_379318787.1">
    <property type="nucleotide sequence ID" value="NZ_JBHTLM010000005.1"/>
</dbReference>
<dbReference type="GO" id="GO:0016787">
    <property type="term" value="F:hydrolase activity"/>
    <property type="evidence" value="ECO:0007669"/>
    <property type="project" value="UniProtKB-KW"/>
</dbReference>
<dbReference type="PANTHER" id="PTHR10655:SF17">
    <property type="entry name" value="LYSOPHOSPHOLIPASE-LIKE PROTEIN 1"/>
    <property type="match status" value="1"/>
</dbReference>
<evidence type="ECO:0000313" key="5">
    <source>
        <dbReference type="Proteomes" id="UP001597262"/>
    </source>
</evidence>
<protein>
    <submittedName>
        <fullName evidence="4">Alpha/beta hydrolase</fullName>
    </submittedName>
</protein>
<dbReference type="PANTHER" id="PTHR10655">
    <property type="entry name" value="LYSOPHOSPHOLIPASE-RELATED"/>
    <property type="match status" value="1"/>
</dbReference>
<evidence type="ECO:0000256" key="1">
    <source>
        <dbReference type="ARBA" id="ARBA00006499"/>
    </source>
</evidence>
<sequence>MKPAYEYDIQMPSNMDPNKKYPTIFTLHGKGSDEKDIYGLVAPLADDFIIVGIRGNLTAGAGYQYYDLKSIGNPLREHFDPAVQQLEATIHYVTENYPVDPGKRYLLGFSQGAILSLTLALTMGRELKGIVALNGYVPEFVKTEYTLQSVKDVSVFISHGEFDPVFPIRIGHETADYFNNKVSQLTFKTYPSGHGVSEENQRDLIEWLKFDASGHTRKE</sequence>
<reference evidence="5" key="1">
    <citation type="journal article" date="2019" name="Int. J. Syst. Evol. Microbiol.">
        <title>The Global Catalogue of Microorganisms (GCM) 10K type strain sequencing project: providing services to taxonomists for standard genome sequencing and annotation.</title>
        <authorList>
            <consortium name="The Broad Institute Genomics Platform"/>
            <consortium name="The Broad Institute Genome Sequencing Center for Infectious Disease"/>
            <person name="Wu L."/>
            <person name="Ma J."/>
        </authorList>
    </citation>
    <scope>NUCLEOTIDE SEQUENCE [LARGE SCALE GENOMIC DNA]</scope>
    <source>
        <strain evidence="5">CCUG 59189</strain>
    </source>
</reference>
<keyword evidence="2 4" id="KW-0378">Hydrolase</keyword>
<organism evidence="4 5">
    <name type="scientific">Paenibacillus puldeungensis</name>
    <dbReference type="NCBI Taxonomy" id="696536"/>
    <lineage>
        <taxon>Bacteria</taxon>
        <taxon>Bacillati</taxon>
        <taxon>Bacillota</taxon>
        <taxon>Bacilli</taxon>
        <taxon>Bacillales</taxon>
        <taxon>Paenibacillaceae</taxon>
        <taxon>Paenibacillus</taxon>
    </lineage>
</organism>
<keyword evidence="5" id="KW-1185">Reference proteome</keyword>
<evidence type="ECO:0000256" key="2">
    <source>
        <dbReference type="ARBA" id="ARBA00022801"/>
    </source>
</evidence>
<dbReference type="EMBL" id="JBHTLM010000005">
    <property type="protein sequence ID" value="MFD1176418.1"/>
    <property type="molecule type" value="Genomic_DNA"/>
</dbReference>
<dbReference type="InterPro" id="IPR029058">
    <property type="entry name" value="AB_hydrolase_fold"/>
</dbReference>
<dbReference type="Proteomes" id="UP001597262">
    <property type="component" value="Unassembled WGS sequence"/>
</dbReference>
<name>A0ABW3RV71_9BACL</name>
<accession>A0ABW3RV71</accession>
<evidence type="ECO:0000313" key="4">
    <source>
        <dbReference type="EMBL" id="MFD1176418.1"/>
    </source>
</evidence>
<dbReference type="InterPro" id="IPR050565">
    <property type="entry name" value="LYPA1-2/EST-like"/>
</dbReference>